<dbReference type="SUPFAM" id="SSF51735">
    <property type="entry name" value="NAD(P)-binding Rossmann-fold domains"/>
    <property type="match status" value="1"/>
</dbReference>
<evidence type="ECO:0000313" key="1">
    <source>
        <dbReference type="EMBL" id="KAF1954795.1"/>
    </source>
</evidence>
<evidence type="ECO:0000313" key="2">
    <source>
        <dbReference type="Proteomes" id="UP000800035"/>
    </source>
</evidence>
<keyword evidence="2" id="KW-1185">Reference proteome</keyword>
<name>A0A6A5TQ29_9PLEO</name>
<accession>A0A6A5TQ29</accession>
<dbReference type="EMBL" id="ML976997">
    <property type="protein sequence ID" value="KAF1954795.1"/>
    <property type="molecule type" value="Genomic_DNA"/>
</dbReference>
<dbReference type="OrthoDB" id="2898509at2759"/>
<dbReference type="Gene3D" id="3.40.50.720">
    <property type="entry name" value="NAD(P)-binding Rossmann-like Domain"/>
    <property type="match status" value="1"/>
</dbReference>
<gene>
    <name evidence="1" type="ORF">CC80DRAFT_493567</name>
</gene>
<dbReference type="InterPro" id="IPR036291">
    <property type="entry name" value="NAD(P)-bd_dom_sf"/>
</dbReference>
<reference evidence="1" key="1">
    <citation type="journal article" date="2020" name="Stud. Mycol.">
        <title>101 Dothideomycetes genomes: a test case for predicting lifestyles and emergence of pathogens.</title>
        <authorList>
            <person name="Haridas S."/>
            <person name="Albert R."/>
            <person name="Binder M."/>
            <person name="Bloem J."/>
            <person name="Labutti K."/>
            <person name="Salamov A."/>
            <person name="Andreopoulos B."/>
            <person name="Baker S."/>
            <person name="Barry K."/>
            <person name="Bills G."/>
            <person name="Bluhm B."/>
            <person name="Cannon C."/>
            <person name="Castanera R."/>
            <person name="Culley D."/>
            <person name="Daum C."/>
            <person name="Ezra D."/>
            <person name="Gonzalez J."/>
            <person name="Henrissat B."/>
            <person name="Kuo A."/>
            <person name="Liang C."/>
            <person name="Lipzen A."/>
            <person name="Lutzoni F."/>
            <person name="Magnuson J."/>
            <person name="Mondo S."/>
            <person name="Nolan M."/>
            <person name="Ohm R."/>
            <person name="Pangilinan J."/>
            <person name="Park H.-J."/>
            <person name="Ramirez L."/>
            <person name="Alfaro M."/>
            <person name="Sun H."/>
            <person name="Tritt A."/>
            <person name="Yoshinaga Y."/>
            <person name="Zwiers L.-H."/>
            <person name="Turgeon B."/>
            <person name="Goodwin S."/>
            <person name="Spatafora J."/>
            <person name="Crous P."/>
            <person name="Grigoriev I."/>
        </authorList>
    </citation>
    <scope>NUCLEOTIDE SEQUENCE</scope>
    <source>
        <strain evidence="1">CBS 675.92</strain>
    </source>
</reference>
<sequence>MPDVSTIRAGIAELPKGSPLVVALTGATSGVGNYVAKALARTFTKHGSKLRIYIVGRNASRAEALFSNTVAKRVLVQIGGSSRLRIWR</sequence>
<dbReference type="Proteomes" id="UP000800035">
    <property type="component" value="Unassembled WGS sequence"/>
</dbReference>
<proteinExistence type="predicted"/>
<protein>
    <submittedName>
        <fullName evidence="1">Uncharacterized protein</fullName>
    </submittedName>
</protein>
<organism evidence="1 2">
    <name type="scientific">Byssothecium circinans</name>
    <dbReference type="NCBI Taxonomy" id="147558"/>
    <lineage>
        <taxon>Eukaryota</taxon>
        <taxon>Fungi</taxon>
        <taxon>Dikarya</taxon>
        <taxon>Ascomycota</taxon>
        <taxon>Pezizomycotina</taxon>
        <taxon>Dothideomycetes</taxon>
        <taxon>Pleosporomycetidae</taxon>
        <taxon>Pleosporales</taxon>
        <taxon>Massarineae</taxon>
        <taxon>Massarinaceae</taxon>
        <taxon>Byssothecium</taxon>
    </lineage>
</organism>
<dbReference type="AlphaFoldDB" id="A0A6A5TQ29"/>